<proteinExistence type="predicted"/>
<dbReference type="AlphaFoldDB" id="A0A7W8DAB1"/>
<evidence type="ECO:0008006" key="4">
    <source>
        <dbReference type="Google" id="ProtNLM"/>
    </source>
</evidence>
<sequence>MSFSAGQRFAIFGAVALVLAVTRLNVIETTFHFSSIPDASWAMFFVGGFYLRGASRWAFPLLMALAVIVDYIVISNAGLDFWTHYCVTPAYWFLAPSYFALWYGGMLLRRHQNGLTLRTLGLLAATLLVAFSVCFVVSNGSFYWLSDVVSTATFAGWMKNLGDWYLPFLRVTVAYVAIVAVLHAVGVGVTRALGAPARDTRA</sequence>
<keyword evidence="1" id="KW-0812">Transmembrane</keyword>
<keyword evidence="1" id="KW-1133">Transmembrane helix</keyword>
<evidence type="ECO:0000313" key="3">
    <source>
        <dbReference type="Proteomes" id="UP000521199"/>
    </source>
</evidence>
<dbReference type="EMBL" id="JACHHP010000006">
    <property type="protein sequence ID" value="MBB5209461.1"/>
    <property type="molecule type" value="Genomic_DNA"/>
</dbReference>
<evidence type="ECO:0000256" key="1">
    <source>
        <dbReference type="SAM" id="Phobius"/>
    </source>
</evidence>
<gene>
    <name evidence="2" type="ORF">HNQ52_003030</name>
</gene>
<keyword evidence="3" id="KW-1185">Reference proteome</keyword>
<feature type="transmembrane region" description="Helical" evidence="1">
    <location>
        <begin position="164"/>
        <end position="189"/>
    </location>
</feature>
<dbReference type="RefSeq" id="WP_183961997.1">
    <property type="nucleotide sequence ID" value="NZ_JACHHP010000006.1"/>
</dbReference>
<evidence type="ECO:0000313" key="2">
    <source>
        <dbReference type="EMBL" id="MBB5209461.1"/>
    </source>
</evidence>
<reference evidence="2 3" key="1">
    <citation type="submission" date="2020-08" db="EMBL/GenBank/DDBJ databases">
        <title>Genomic Encyclopedia of Type Strains, Phase IV (KMG-IV): sequencing the most valuable type-strain genomes for metagenomic binning, comparative biology and taxonomic classification.</title>
        <authorList>
            <person name="Goeker M."/>
        </authorList>
    </citation>
    <scope>NUCLEOTIDE SEQUENCE [LARGE SCALE GENOMIC DNA]</scope>
    <source>
        <strain evidence="2 3">DSM 24163</strain>
    </source>
</reference>
<comment type="caution">
    <text evidence="2">The sequence shown here is derived from an EMBL/GenBank/DDBJ whole genome shotgun (WGS) entry which is preliminary data.</text>
</comment>
<protein>
    <recommendedName>
        <fullName evidence="4">Cobalamin ABC transporter</fullName>
    </recommendedName>
</protein>
<keyword evidence="1" id="KW-0472">Membrane</keyword>
<organism evidence="2 3">
    <name type="scientific">Chiayiivirga flava</name>
    <dbReference type="NCBI Taxonomy" id="659595"/>
    <lineage>
        <taxon>Bacteria</taxon>
        <taxon>Pseudomonadati</taxon>
        <taxon>Pseudomonadota</taxon>
        <taxon>Gammaproteobacteria</taxon>
        <taxon>Lysobacterales</taxon>
        <taxon>Lysobacteraceae</taxon>
        <taxon>Chiayiivirga</taxon>
    </lineage>
</organism>
<feature type="transmembrane region" description="Helical" evidence="1">
    <location>
        <begin position="90"/>
        <end position="108"/>
    </location>
</feature>
<dbReference type="Proteomes" id="UP000521199">
    <property type="component" value="Unassembled WGS sequence"/>
</dbReference>
<feature type="transmembrane region" description="Helical" evidence="1">
    <location>
        <begin position="58"/>
        <end position="78"/>
    </location>
</feature>
<name>A0A7W8DAB1_9GAMM</name>
<accession>A0A7W8DAB1</accession>
<feature type="transmembrane region" description="Helical" evidence="1">
    <location>
        <begin position="120"/>
        <end position="144"/>
    </location>
</feature>